<reference evidence="3 4" key="1">
    <citation type="journal article" date="2016" name="Nat. Commun.">
        <title>Thousands of microbial genomes shed light on interconnected biogeochemical processes in an aquifer system.</title>
        <authorList>
            <person name="Anantharaman K."/>
            <person name="Brown C.T."/>
            <person name="Hug L.A."/>
            <person name="Sharon I."/>
            <person name="Castelle C.J."/>
            <person name="Probst A.J."/>
            <person name="Thomas B.C."/>
            <person name="Singh A."/>
            <person name="Wilkins M.J."/>
            <person name="Karaoz U."/>
            <person name="Brodie E.L."/>
            <person name="Williams K.H."/>
            <person name="Hubbard S.S."/>
            <person name="Banfield J.F."/>
        </authorList>
    </citation>
    <scope>NUCLEOTIDE SEQUENCE [LARGE SCALE GENOMIC DNA]</scope>
</reference>
<feature type="signal peptide" evidence="1">
    <location>
        <begin position="1"/>
        <end position="24"/>
    </location>
</feature>
<dbReference type="Proteomes" id="UP000178349">
    <property type="component" value="Unassembled WGS sequence"/>
</dbReference>
<name>A0A1F6NQX7_9BACT</name>
<evidence type="ECO:0000259" key="2">
    <source>
        <dbReference type="SMART" id="SM00287"/>
    </source>
</evidence>
<dbReference type="AlphaFoldDB" id="A0A1F6NQX7"/>
<keyword evidence="1" id="KW-0732">Signal</keyword>
<feature type="chain" id="PRO_5009525811" description="SH3b domain-containing protein" evidence="1">
    <location>
        <begin position="25"/>
        <end position="402"/>
    </location>
</feature>
<dbReference type="Pfam" id="PF08239">
    <property type="entry name" value="SH3_3"/>
    <property type="match status" value="1"/>
</dbReference>
<dbReference type="InterPro" id="IPR003646">
    <property type="entry name" value="SH3-like_bac-type"/>
</dbReference>
<feature type="domain" description="SH3b" evidence="2">
    <location>
        <begin position="284"/>
        <end position="343"/>
    </location>
</feature>
<organism evidence="3 4">
    <name type="scientific">Candidatus Magasanikbacteria bacterium RIFOXYC12_FULL_33_11</name>
    <dbReference type="NCBI Taxonomy" id="1798701"/>
    <lineage>
        <taxon>Bacteria</taxon>
        <taxon>Candidatus Magasanikiibacteriota</taxon>
    </lineage>
</organism>
<dbReference type="SMART" id="SM00287">
    <property type="entry name" value="SH3b"/>
    <property type="match status" value="2"/>
</dbReference>
<gene>
    <name evidence="3" type="ORF">A2493_03745</name>
</gene>
<accession>A0A1F6NQX7</accession>
<evidence type="ECO:0000313" key="3">
    <source>
        <dbReference type="EMBL" id="OGH86362.1"/>
    </source>
</evidence>
<evidence type="ECO:0000313" key="4">
    <source>
        <dbReference type="Proteomes" id="UP000178349"/>
    </source>
</evidence>
<proteinExistence type="predicted"/>
<dbReference type="Gene3D" id="2.30.30.40">
    <property type="entry name" value="SH3 Domains"/>
    <property type="match status" value="2"/>
</dbReference>
<evidence type="ECO:0000256" key="1">
    <source>
        <dbReference type="SAM" id="SignalP"/>
    </source>
</evidence>
<dbReference type="EMBL" id="MFQW01000022">
    <property type="protein sequence ID" value="OGH86362.1"/>
    <property type="molecule type" value="Genomic_DNA"/>
</dbReference>
<feature type="domain" description="SH3b" evidence="2">
    <location>
        <begin position="346"/>
        <end position="402"/>
    </location>
</feature>
<sequence length="402" mass="44525">MFRNKFFIASLACIFALIPSMSQAENIAPEGYLPIDWVGGEGVKSYMRTPKFAGYIDYITMIDLTKNQIKLMDASSSRVEGGDAVQPFETSDTTKNWLFSRSVVENLKSENPEVKFLWDAPFFNVTMVTSSLSMGLKSEDSEGSYISSGSRPEFDMEQPRRMLIVDNKTGLARIEDFDVDIFVSVGDQAVEGFDPMGSPSSKSEQASRTFLGVKNAGKELVVYCSNSASREEASAALVSAGVPVTSQIQVDGGGSSTCAYNLPGQYFVEPGRALTHIMGVVPMLDKGIITINNLNVRMGPGTNNSVVRTLVINTEVTIYEEKDGWSRISDSEWVYNKYVKIVKKVPYSSKATINNLNVRRGIGIFNDVTRKLKLNEEVTVYEEKDGWSRISDSEWVFGTYLK</sequence>
<comment type="caution">
    <text evidence="3">The sequence shown here is derived from an EMBL/GenBank/DDBJ whole genome shotgun (WGS) entry which is preliminary data.</text>
</comment>
<protein>
    <recommendedName>
        <fullName evidence="2">SH3b domain-containing protein</fullName>
    </recommendedName>
</protein>